<dbReference type="Proteomes" id="UP000274131">
    <property type="component" value="Unassembled WGS sequence"/>
</dbReference>
<evidence type="ECO:0000256" key="1">
    <source>
        <dbReference type="SAM" id="Phobius"/>
    </source>
</evidence>
<dbReference type="WBParaSite" id="EVEC_0000203301-mRNA-1">
    <property type="protein sequence ID" value="EVEC_0000203301-mRNA-1"/>
    <property type="gene ID" value="EVEC_0000203301"/>
</dbReference>
<organism evidence="5">
    <name type="scientific">Enterobius vermicularis</name>
    <name type="common">Human pinworm</name>
    <dbReference type="NCBI Taxonomy" id="51028"/>
    <lineage>
        <taxon>Eukaryota</taxon>
        <taxon>Metazoa</taxon>
        <taxon>Ecdysozoa</taxon>
        <taxon>Nematoda</taxon>
        <taxon>Chromadorea</taxon>
        <taxon>Rhabditida</taxon>
        <taxon>Spirurina</taxon>
        <taxon>Oxyuridomorpha</taxon>
        <taxon>Oxyuroidea</taxon>
        <taxon>Oxyuridae</taxon>
        <taxon>Enterobius</taxon>
    </lineage>
</organism>
<reference evidence="5" key="1">
    <citation type="submission" date="2017-02" db="UniProtKB">
        <authorList>
            <consortium name="WormBaseParasite"/>
        </authorList>
    </citation>
    <scope>IDENTIFICATION</scope>
</reference>
<dbReference type="InterPro" id="IPR050111">
    <property type="entry name" value="C-type_lectin/snaclec_domain"/>
</dbReference>
<feature type="domain" description="C-type lectin" evidence="2">
    <location>
        <begin position="121"/>
        <end position="232"/>
    </location>
</feature>
<dbReference type="InterPro" id="IPR001304">
    <property type="entry name" value="C-type_lectin-like"/>
</dbReference>
<gene>
    <name evidence="3" type="ORF">EVEC_LOCUS1741</name>
</gene>
<sequence>MQEVLKPMTFEEAERNCEILGSHLASFSSVQQFKNIRNRFPRTNWWIGLKQVNQEWAWTDAKNVDYGIWSKYGLSKIIIDVQKCMRATERGSWERSSCELDSSSLCKLDPLESCRPGFNEFQGFCYNIETKRVAYEVAQNFCLANGADIVWVTSSKEQGFLNGLASSHPFWLSLVLESGSWVWKAEESPSFLNWKHGEPNHCCPEEEASNAFSEPSGWSDTSYLSKYAVVCKYKKGILLNSEVDFESDSSLSRRSPEDQSRLIAILPLSPFYATGIVLLVMVAITITAILCRKKPVVIVEYAKVPEIFEDDSYSAKVYYHNPTIIREYDA</sequence>
<evidence type="ECO:0000313" key="3">
    <source>
        <dbReference type="EMBL" id="VDD86598.1"/>
    </source>
</evidence>
<dbReference type="STRING" id="51028.A0A0N4UWZ7"/>
<dbReference type="InterPro" id="IPR016187">
    <property type="entry name" value="CTDL_fold"/>
</dbReference>
<accession>A0A0N4UWZ7</accession>
<dbReference type="PANTHER" id="PTHR22803">
    <property type="entry name" value="MANNOSE, PHOSPHOLIPASE, LECTIN RECEPTOR RELATED"/>
    <property type="match status" value="1"/>
</dbReference>
<protein>
    <submittedName>
        <fullName evidence="5">C-type lectin domain-containing protein</fullName>
    </submittedName>
</protein>
<keyword evidence="1" id="KW-0472">Membrane</keyword>
<proteinExistence type="predicted"/>
<keyword evidence="4" id="KW-1185">Reference proteome</keyword>
<feature type="domain" description="C-type lectin" evidence="2">
    <location>
        <begin position="1"/>
        <end position="107"/>
    </location>
</feature>
<evidence type="ECO:0000313" key="5">
    <source>
        <dbReference type="WBParaSite" id="EVEC_0000203301-mRNA-1"/>
    </source>
</evidence>
<name>A0A0N4UWZ7_ENTVE</name>
<evidence type="ECO:0000313" key="4">
    <source>
        <dbReference type="Proteomes" id="UP000274131"/>
    </source>
</evidence>
<keyword evidence="1" id="KW-0812">Transmembrane</keyword>
<dbReference type="SMART" id="SM00034">
    <property type="entry name" value="CLECT"/>
    <property type="match status" value="2"/>
</dbReference>
<dbReference type="Gene3D" id="3.10.100.10">
    <property type="entry name" value="Mannose-Binding Protein A, subunit A"/>
    <property type="match status" value="2"/>
</dbReference>
<dbReference type="InterPro" id="IPR016186">
    <property type="entry name" value="C-type_lectin-like/link_sf"/>
</dbReference>
<dbReference type="AlphaFoldDB" id="A0A0N4UWZ7"/>
<keyword evidence="1" id="KW-1133">Transmembrane helix</keyword>
<reference evidence="3 4" key="2">
    <citation type="submission" date="2018-10" db="EMBL/GenBank/DDBJ databases">
        <authorList>
            <consortium name="Pathogen Informatics"/>
        </authorList>
    </citation>
    <scope>NUCLEOTIDE SEQUENCE [LARGE SCALE GENOMIC DNA]</scope>
</reference>
<evidence type="ECO:0000259" key="2">
    <source>
        <dbReference type="PROSITE" id="PS50041"/>
    </source>
</evidence>
<dbReference type="EMBL" id="UXUI01007260">
    <property type="protein sequence ID" value="VDD86598.1"/>
    <property type="molecule type" value="Genomic_DNA"/>
</dbReference>
<dbReference type="Pfam" id="PF00059">
    <property type="entry name" value="Lectin_C"/>
    <property type="match status" value="2"/>
</dbReference>
<dbReference type="OrthoDB" id="441660at2759"/>
<feature type="transmembrane region" description="Helical" evidence="1">
    <location>
        <begin position="271"/>
        <end position="291"/>
    </location>
</feature>
<dbReference type="PROSITE" id="PS50041">
    <property type="entry name" value="C_TYPE_LECTIN_2"/>
    <property type="match status" value="2"/>
</dbReference>
<dbReference type="SUPFAM" id="SSF56436">
    <property type="entry name" value="C-type lectin-like"/>
    <property type="match status" value="2"/>
</dbReference>
<dbReference type="CDD" id="cd00037">
    <property type="entry name" value="CLECT"/>
    <property type="match status" value="2"/>
</dbReference>